<reference evidence="3" key="1">
    <citation type="submission" date="2020-08" db="EMBL/GenBank/DDBJ databases">
        <title>Multicomponent nature underlies the extraordinary mechanical properties of spider dragline silk.</title>
        <authorList>
            <person name="Kono N."/>
            <person name="Nakamura H."/>
            <person name="Mori M."/>
            <person name="Yoshida Y."/>
            <person name="Ohtoshi R."/>
            <person name="Malay A.D."/>
            <person name="Moran D.A.P."/>
            <person name="Tomita M."/>
            <person name="Numata K."/>
            <person name="Arakawa K."/>
        </authorList>
    </citation>
    <scope>NUCLEOTIDE SEQUENCE</scope>
</reference>
<gene>
    <name evidence="3" type="ORF">TNIN_222431</name>
</gene>
<name>A0A8X6XP27_9ARAC</name>
<dbReference type="EMBL" id="BMAV01010691">
    <property type="protein sequence ID" value="GFY55979.1"/>
    <property type="molecule type" value="Genomic_DNA"/>
</dbReference>
<accession>A0A8X6XP27</accession>
<sequence>MKVLIALLVMGVVLEFGDARKKKDKASSAPPDAGGNGKPAPSAICDSIPQCPPSCVLDVSGPCPQCDCDNACVVDCGPKCKVVRNGGQCSCVCNGNGDNPCVISCPPGCNVTTTNAQCSCICN</sequence>
<feature type="chain" id="PRO_5036457135" evidence="2">
    <location>
        <begin position="20"/>
        <end position="123"/>
    </location>
</feature>
<evidence type="ECO:0000313" key="3">
    <source>
        <dbReference type="EMBL" id="GFY55979.1"/>
    </source>
</evidence>
<evidence type="ECO:0000313" key="4">
    <source>
        <dbReference type="Proteomes" id="UP000886998"/>
    </source>
</evidence>
<proteinExistence type="predicted"/>
<dbReference type="AlphaFoldDB" id="A0A8X6XP27"/>
<keyword evidence="2" id="KW-0732">Signal</keyword>
<dbReference type="OrthoDB" id="10432174at2759"/>
<evidence type="ECO:0000256" key="1">
    <source>
        <dbReference type="SAM" id="MobiDB-lite"/>
    </source>
</evidence>
<feature type="region of interest" description="Disordered" evidence="1">
    <location>
        <begin position="19"/>
        <end position="41"/>
    </location>
</feature>
<organism evidence="3 4">
    <name type="scientific">Trichonephila inaurata madagascariensis</name>
    <dbReference type="NCBI Taxonomy" id="2747483"/>
    <lineage>
        <taxon>Eukaryota</taxon>
        <taxon>Metazoa</taxon>
        <taxon>Ecdysozoa</taxon>
        <taxon>Arthropoda</taxon>
        <taxon>Chelicerata</taxon>
        <taxon>Arachnida</taxon>
        <taxon>Araneae</taxon>
        <taxon>Araneomorphae</taxon>
        <taxon>Entelegynae</taxon>
        <taxon>Araneoidea</taxon>
        <taxon>Nephilidae</taxon>
        <taxon>Trichonephila</taxon>
        <taxon>Trichonephila inaurata</taxon>
    </lineage>
</organism>
<comment type="caution">
    <text evidence="3">The sequence shown here is derived from an EMBL/GenBank/DDBJ whole genome shotgun (WGS) entry which is preliminary data.</text>
</comment>
<feature type="signal peptide" evidence="2">
    <location>
        <begin position="1"/>
        <end position="19"/>
    </location>
</feature>
<dbReference type="Proteomes" id="UP000886998">
    <property type="component" value="Unassembled WGS sequence"/>
</dbReference>
<evidence type="ECO:0000256" key="2">
    <source>
        <dbReference type="SAM" id="SignalP"/>
    </source>
</evidence>
<protein>
    <submittedName>
        <fullName evidence="3">Uncharacterized protein</fullName>
    </submittedName>
</protein>
<keyword evidence="4" id="KW-1185">Reference proteome</keyword>